<dbReference type="SUPFAM" id="SSF57184">
    <property type="entry name" value="Growth factor receptor domain"/>
    <property type="match status" value="2"/>
</dbReference>
<dbReference type="SMART" id="SM01411">
    <property type="entry name" value="Ephrin_rec_like"/>
    <property type="match status" value="2"/>
</dbReference>
<feature type="compositionally biased region" description="Polar residues" evidence="1">
    <location>
        <begin position="1013"/>
        <end position="1023"/>
    </location>
</feature>
<evidence type="ECO:0000313" key="5">
    <source>
        <dbReference type="EMBL" id="CAE8620170.1"/>
    </source>
</evidence>
<feature type="region of interest" description="Disordered" evidence="1">
    <location>
        <begin position="965"/>
        <end position="1023"/>
    </location>
</feature>
<dbReference type="Proteomes" id="UP000654075">
    <property type="component" value="Unassembled WGS sequence"/>
</dbReference>
<feature type="transmembrane region" description="Helical" evidence="2">
    <location>
        <begin position="726"/>
        <end position="745"/>
    </location>
</feature>
<keyword evidence="2" id="KW-0472">Membrane</keyword>
<feature type="domain" description="Tyrosine-protein kinase ephrin type A/B receptor-like" evidence="4">
    <location>
        <begin position="327"/>
        <end position="378"/>
    </location>
</feature>
<keyword evidence="3" id="KW-0732">Signal</keyword>
<accession>A0A813G5Z9</accession>
<dbReference type="Pfam" id="PF07699">
    <property type="entry name" value="Ephrin_rec_like"/>
    <property type="match status" value="1"/>
</dbReference>
<proteinExistence type="predicted"/>
<reference evidence="5" key="1">
    <citation type="submission" date="2021-02" db="EMBL/GenBank/DDBJ databases">
        <authorList>
            <person name="Dougan E. K."/>
            <person name="Rhodes N."/>
            <person name="Thang M."/>
            <person name="Chan C."/>
        </authorList>
    </citation>
    <scope>NUCLEOTIDE SEQUENCE</scope>
</reference>
<keyword evidence="2" id="KW-1133">Transmembrane helix</keyword>
<organism evidence="5 6">
    <name type="scientific">Polarella glacialis</name>
    <name type="common">Dinoflagellate</name>
    <dbReference type="NCBI Taxonomy" id="89957"/>
    <lineage>
        <taxon>Eukaryota</taxon>
        <taxon>Sar</taxon>
        <taxon>Alveolata</taxon>
        <taxon>Dinophyceae</taxon>
        <taxon>Suessiales</taxon>
        <taxon>Suessiaceae</taxon>
        <taxon>Polarella</taxon>
    </lineage>
</organism>
<dbReference type="PANTHER" id="PTHR46967:SF2">
    <property type="entry name" value="SUSHI, VON WILLEBRAND FACTOR TYPE A, EGF AND PENTRAXIN DOMAIN-CONTAINING PROTEIN 1-LIKE"/>
    <property type="match status" value="1"/>
</dbReference>
<dbReference type="PANTHER" id="PTHR46967">
    <property type="entry name" value="INSULIN-LIKE GROWTH FACTOR BINDING PROTEIN,N-TERMINAL"/>
    <property type="match status" value="1"/>
</dbReference>
<dbReference type="CDD" id="cd00185">
    <property type="entry name" value="TNFRSF"/>
    <property type="match status" value="1"/>
</dbReference>
<dbReference type="InterPro" id="IPR011641">
    <property type="entry name" value="Tyr-kin_ephrin_A/B_rcpt-like"/>
</dbReference>
<comment type="caution">
    <text evidence="5">The sequence shown here is derived from an EMBL/GenBank/DDBJ whole genome shotgun (WGS) entry which is preliminary data.</text>
</comment>
<evidence type="ECO:0000256" key="1">
    <source>
        <dbReference type="SAM" id="MobiDB-lite"/>
    </source>
</evidence>
<feature type="transmembrane region" description="Helical" evidence="2">
    <location>
        <begin position="509"/>
        <end position="533"/>
    </location>
</feature>
<keyword evidence="2" id="KW-0812">Transmembrane</keyword>
<evidence type="ECO:0000313" key="6">
    <source>
        <dbReference type="Proteomes" id="UP000654075"/>
    </source>
</evidence>
<keyword evidence="6" id="KW-1185">Reference proteome</keyword>
<dbReference type="OrthoDB" id="418863at2759"/>
<feature type="transmembrane region" description="Helical" evidence="2">
    <location>
        <begin position="570"/>
        <end position="591"/>
    </location>
</feature>
<feature type="transmembrane region" description="Helical" evidence="2">
    <location>
        <begin position="751"/>
        <end position="770"/>
    </location>
</feature>
<feature type="signal peptide" evidence="3">
    <location>
        <begin position="1"/>
        <end position="25"/>
    </location>
</feature>
<dbReference type="InterPro" id="IPR009030">
    <property type="entry name" value="Growth_fac_rcpt_cys_sf"/>
</dbReference>
<feature type="transmembrane region" description="Helical" evidence="2">
    <location>
        <begin position="782"/>
        <end position="800"/>
    </location>
</feature>
<dbReference type="AlphaFoldDB" id="A0A813G5Z9"/>
<sequence>MMVMMLMMRGLGLLVSSCLLRGVQANYALGDPAPMCWMLNADNTPIGCPPGLEVDWVAGRQPPSMLSVGSSFPSRIRLKIGNETLQALDAAGLLPQIPSSGSLKSMSSVEQWWQLCAKENQPCRPPFASGSTSPTAGDCCFWHINAHSCLNKPGSFCGPWVANDGVLATHTPTQTGAAGPTGEATFDFDIKLFWEGSYTVIGHVKFAGMHFAIGLQTQVAYSDSICPLPTVPARLGGCEPCPQGSQPLGAGIPLGATKLTDSEAVALKYNPLCIVCPAGFASPDGTLCQICPTGTISGANSSSCEPCPAGWHSYTEGGSKCQACMSGTYSMAGAAECESCPRGRYNPGGIESAASSGCNACPASYTTREMHSANATDCVCPAGSYERPGHGCIPCVSGVACPMGTTMPDKMAGFYVEVKDNSSVDLLWVFRCHPAGNCPASADLQACKPGSSGRACMRCGGPELPEDGGLCGECAFERVALTVFGLLFALYMMYRLICNEVYGRISPTYMLLGHIGISTTFMQQLSVVLTFTMQIPEGLAWMWTMSEVFLLQFGTLMPSCNFGDGFNERVAYGMLPWFSVVLGYFTLYLMFRALSKVAGVAVSAAPRVQWLKKLQVKPLAGNSVWNCGGIVLQILFVVFCKEAVAFHVVMQHPKAPDTLAGYPDIIHYSPEHLNFLWFHVLQVSICIAGFYSYVLYVCVVAPSRMHVDAGFTKRNTFILGRWRPSWYGWGLVTLLRSLLITLVPIAIDTAAFRVSAMVTLLASIGLLQAWVQPWRTKSNNMVDVACSGLLLVMAVTSLVFAGRRENEELDKGEQQTAVALMSLCASIVYFLVFVAIAHAIFTRSPRLEKKRQATRCREIEALLTGSSSLRPLLKEEPEADEHVDEPGMVDSQLLFFVKGLADNDAQALSDALEILMDLQGVPQKGRSTKRRLPAVFMAQAAVVVDRVRRSSIRSIMGNMSHELGLELPRRPSKESNASLASGNSLASGGNTSPKSAGPENVPTSAKPKLLFSPRQTLPVDSSV</sequence>
<feature type="compositionally biased region" description="Low complexity" evidence="1">
    <location>
        <begin position="975"/>
        <end position="990"/>
    </location>
</feature>
<feature type="transmembrane region" description="Helical" evidence="2">
    <location>
        <begin position="676"/>
        <end position="705"/>
    </location>
</feature>
<feature type="chain" id="PRO_5033058059" description="Tyrosine-protein kinase ephrin type A/B receptor-like domain-containing protein" evidence="3">
    <location>
        <begin position="26"/>
        <end position="1023"/>
    </location>
</feature>
<evidence type="ECO:0000256" key="3">
    <source>
        <dbReference type="SAM" id="SignalP"/>
    </source>
</evidence>
<gene>
    <name evidence="5" type="ORF">PGLA1383_LOCUS37736</name>
</gene>
<feature type="transmembrane region" description="Helical" evidence="2">
    <location>
        <begin position="479"/>
        <end position="497"/>
    </location>
</feature>
<protein>
    <recommendedName>
        <fullName evidence="4">Tyrosine-protein kinase ephrin type A/B receptor-like domain-containing protein</fullName>
    </recommendedName>
</protein>
<evidence type="ECO:0000256" key="2">
    <source>
        <dbReference type="SAM" id="Phobius"/>
    </source>
</evidence>
<feature type="transmembrane region" description="Helical" evidence="2">
    <location>
        <begin position="820"/>
        <end position="841"/>
    </location>
</feature>
<evidence type="ECO:0000259" key="4">
    <source>
        <dbReference type="Pfam" id="PF07699"/>
    </source>
</evidence>
<name>A0A813G5Z9_POLGL</name>
<dbReference type="EMBL" id="CAJNNV010027367">
    <property type="protein sequence ID" value="CAE8620170.1"/>
    <property type="molecule type" value="Genomic_DNA"/>
</dbReference>
<dbReference type="Gene3D" id="2.10.50.10">
    <property type="entry name" value="Tumor Necrosis Factor Receptor, subunit A, domain 2"/>
    <property type="match status" value="2"/>
</dbReference>